<evidence type="ECO:0000313" key="10">
    <source>
        <dbReference type="EMBL" id="KFA66209.1"/>
    </source>
</evidence>
<keyword evidence="11" id="KW-1185">Reference proteome</keyword>
<dbReference type="InterPro" id="IPR052202">
    <property type="entry name" value="Yeast_MetPath_Reg"/>
</dbReference>
<dbReference type="InterPro" id="IPR002495">
    <property type="entry name" value="Glyco_trans_8"/>
</dbReference>
<evidence type="ECO:0000256" key="7">
    <source>
        <dbReference type="ARBA" id="ARBA00023242"/>
    </source>
</evidence>
<dbReference type="InParanoid" id="A0A084QQH4"/>
<keyword evidence="4" id="KW-0805">Transcription regulation</keyword>
<evidence type="ECO:0000256" key="8">
    <source>
        <dbReference type="SAM" id="MobiDB-lite"/>
    </source>
</evidence>
<keyword evidence="3" id="KW-0862">Zinc</keyword>
<dbReference type="InterPro" id="IPR007219">
    <property type="entry name" value="XnlR_reg_dom"/>
</dbReference>
<keyword evidence="7" id="KW-0539">Nucleus</keyword>
<evidence type="ECO:0000259" key="9">
    <source>
        <dbReference type="SMART" id="SM00906"/>
    </source>
</evidence>
<keyword evidence="2" id="KW-0479">Metal-binding</keyword>
<protein>
    <recommendedName>
        <fullName evidence="9">Xylanolytic transcriptional activator regulatory domain-containing protein</fullName>
    </recommendedName>
</protein>
<dbReference type="Gene3D" id="3.90.550.10">
    <property type="entry name" value="Spore Coat Polysaccharide Biosynthesis Protein SpsA, Chain A"/>
    <property type="match status" value="1"/>
</dbReference>
<dbReference type="PANTHER" id="PTHR47782">
    <property type="entry name" value="ZN(II)2CYS6 TRANSCRIPTION FACTOR (EUROFUNG)-RELATED"/>
    <property type="match status" value="1"/>
</dbReference>
<keyword evidence="5" id="KW-0238">DNA-binding</keyword>
<keyword evidence="6" id="KW-0804">Transcription</keyword>
<organism evidence="10 11">
    <name type="scientific">Stachybotrys chlorohalonatus (strain IBT 40285)</name>
    <dbReference type="NCBI Taxonomy" id="1283841"/>
    <lineage>
        <taxon>Eukaryota</taxon>
        <taxon>Fungi</taxon>
        <taxon>Dikarya</taxon>
        <taxon>Ascomycota</taxon>
        <taxon>Pezizomycotina</taxon>
        <taxon>Sordariomycetes</taxon>
        <taxon>Hypocreomycetidae</taxon>
        <taxon>Hypocreales</taxon>
        <taxon>Stachybotryaceae</taxon>
        <taxon>Stachybotrys</taxon>
    </lineage>
</organism>
<dbReference type="InterPro" id="IPR029044">
    <property type="entry name" value="Nucleotide-diphossugar_trans"/>
</dbReference>
<dbReference type="GO" id="GO:0005634">
    <property type="term" value="C:nucleus"/>
    <property type="evidence" value="ECO:0007669"/>
    <property type="project" value="UniProtKB-SubCell"/>
</dbReference>
<name>A0A084QQH4_STAC4</name>
<feature type="region of interest" description="Disordered" evidence="8">
    <location>
        <begin position="872"/>
        <end position="897"/>
    </location>
</feature>
<dbReference type="EMBL" id="KL660471">
    <property type="protein sequence ID" value="KFA66209.1"/>
    <property type="molecule type" value="Genomic_DNA"/>
</dbReference>
<dbReference type="SMART" id="SM00906">
    <property type="entry name" value="Fungal_trans"/>
    <property type="match status" value="1"/>
</dbReference>
<evidence type="ECO:0000256" key="6">
    <source>
        <dbReference type="ARBA" id="ARBA00023163"/>
    </source>
</evidence>
<dbReference type="OrthoDB" id="2014201at2759"/>
<proteinExistence type="predicted"/>
<gene>
    <name evidence="10" type="ORF">S40285_05099</name>
</gene>
<dbReference type="STRING" id="1283841.A0A084QQH4"/>
<dbReference type="CDD" id="cd02537">
    <property type="entry name" value="GT8_Glycogenin"/>
    <property type="match status" value="1"/>
</dbReference>
<dbReference type="SUPFAM" id="SSF53448">
    <property type="entry name" value="Nucleotide-diphospho-sugar transferases"/>
    <property type="match status" value="1"/>
</dbReference>
<feature type="domain" description="Xylanolytic transcriptional activator regulatory" evidence="9">
    <location>
        <begin position="582"/>
        <end position="656"/>
    </location>
</feature>
<evidence type="ECO:0000256" key="2">
    <source>
        <dbReference type="ARBA" id="ARBA00022723"/>
    </source>
</evidence>
<dbReference type="Pfam" id="PF01501">
    <property type="entry name" value="Glyco_transf_8"/>
    <property type="match status" value="1"/>
</dbReference>
<dbReference type="AlphaFoldDB" id="A0A084QQH4"/>
<dbReference type="CDD" id="cd12148">
    <property type="entry name" value="fungal_TF_MHR"/>
    <property type="match status" value="1"/>
</dbReference>
<evidence type="ECO:0000256" key="4">
    <source>
        <dbReference type="ARBA" id="ARBA00023015"/>
    </source>
</evidence>
<comment type="subcellular location">
    <subcellularLocation>
        <location evidence="1">Nucleus</location>
    </subcellularLocation>
</comment>
<dbReference type="Proteomes" id="UP000028524">
    <property type="component" value="Unassembled WGS sequence"/>
</dbReference>
<evidence type="ECO:0000256" key="3">
    <source>
        <dbReference type="ARBA" id="ARBA00022833"/>
    </source>
</evidence>
<dbReference type="GO" id="GO:0008270">
    <property type="term" value="F:zinc ion binding"/>
    <property type="evidence" value="ECO:0007669"/>
    <property type="project" value="InterPro"/>
</dbReference>
<accession>A0A084QQH4</accession>
<sequence>MTVQSNKRYAYTTLITRKSYLAGVIILAHTLKQYGSRYPLIVLYTPNLERDAVTALELEATKSNIIPKQCEFLLPPEGVKTLLIAERFKDTWTKLRIFELFGYDTVCYLDADMAIFKNMDAVFEYEAKLPADWLGANHACVCNLDKDSWAPEDWTAENCAYTPLRRPTALTDPLQPSDTTPRTYRLLNGGMLLFHPSEALWESMLHTFNTSPLLSTYQFPDQDFLADFFDRKWLAMGWQWNAIKTMRYWHPDMWRDDEVVCLHYIVDKPWAKRVGSDGKAGYLGKDGVTHSWWWDAYAKWEAERIHDGQAGKEILRILGDCVAPVDCGGNVPCNQCIKASVECVDGDSVRVGNRPRLEDTAVQTVDAADVPLATVGHRRSATAEESIYAEQQPQQQVGSGLRSHEIGLIALSGSQDPRYIGPSSGHFLARVMLASNRREQDNLRARPPEGVPAPCVDLIEALQGPLPVPPQAQAMQLCNQYFEVLNAQYPILHRPSFINQLQLLISNEQPGSGDAFQVFMVLALGATVISHRRRCRLPAESYCLSALRHLDQLNVENSLQGLQCLLLLFLFTIHCPNVKLNVWYLNYQCLAAVLDLGLQRHVTTKHNISLLEQEMRTRIFWVAMMLDRKTATMMGRPIGLRDEACELRLPLNISDEALGAPNTLNTLDSTEEFSFAIHLFKLTRLNSEFKYVANSIVRDVPVYAYPAIIDINQWQQNMLKRLDEWCFALPDRNSQNTYLHMVCEMHYQNLRMALLRPSPAILNPSNDALKTCHEAATRSLSLISEMYRSNLLLYSWETLYSLALSAITRLYTIKRVPDIIGSTDPEALLLDMGNWLSMLSAIGEHWSSARRARDTVEEIGRGVVRWLKEVKRPRTGNTEGEEELPSPISRGTASATRPWLSDGGDLWEAGSPPATGALLTNTGAQLFAPIEDMTANDLGLESGNLFSLPGWSDGQMDFDCDNMDAMIRSLFDDFIPIRSDLAL</sequence>
<evidence type="ECO:0000313" key="11">
    <source>
        <dbReference type="Proteomes" id="UP000028524"/>
    </source>
</evidence>
<dbReference type="GO" id="GO:0043565">
    <property type="term" value="F:sequence-specific DNA binding"/>
    <property type="evidence" value="ECO:0007669"/>
    <property type="project" value="TreeGrafter"/>
</dbReference>
<reference evidence="10 11" key="1">
    <citation type="journal article" date="2014" name="BMC Genomics">
        <title>Comparative genome sequencing reveals chemotype-specific gene clusters in the toxigenic black mold Stachybotrys.</title>
        <authorList>
            <person name="Semeiks J."/>
            <person name="Borek D."/>
            <person name="Otwinowski Z."/>
            <person name="Grishin N.V."/>
        </authorList>
    </citation>
    <scope>NUCLEOTIDE SEQUENCE [LARGE SCALE GENOMIC DNA]</scope>
    <source>
        <strain evidence="10 11">IBT 40285</strain>
    </source>
</reference>
<evidence type="ECO:0000256" key="1">
    <source>
        <dbReference type="ARBA" id="ARBA00004123"/>
    </source>
</evidence>
<dbReference type="Pfam" id="PF04082">
    <property type="entry name" value="Fungal_trans"/>
    <property type="match status" value="1"/>
</dbReference>
<dbReference type="GO" id="GO:0045944">
    <property type="term" value="P:positive regulation of transcription by RNA polymerase II"/>
    <property type="evidence" value="ECO:0007669"/>
    <property type="project" value="TreeGrafter"/>
</dbReference>
<dbReference type="GO" id="GO:0000981">
    <property type="term" value="F:DNA-binding transcription factor activity, RNA polymerase II-specific"/>
    <property type="evidence" value="ECO:0007669"/>
    <property type="project" value="TreeGrafter"/>
</dbReference>
<evidence type="ECO:0000256" key="5">
    <source>
        <dbReference type="ARBA" id="ARBA00023125"/>
    </source>
</evidence>
<dbReference type="HOGENOM" id="CLU_289875_0_0_1"/>
<dbReference type="PANTHER" id="PTHR47782:SF1">
    <property type="entry name" value="PYRIMIDINE PATHWAY REGULATORY PROTEIN 1"/>
    <property type="match status" value="1"/>
</dbReference>
<dbReference type="GO" id="GO:0016757">
    <property type="term" value="F:glycosyltransferase activity"/>
    <property type="evidence" value="ECO:0007669"/>
    <property type="project" value="InterPro"/>
</dbReference>
<dbReference type="GO" id="GO:0006351">
    <property type="term" value="P:DNA-templated transcription"/>
    <property type="evidence" value="ECO:0007669"/>
    <property type="project" value="InterPro"/>
</dbReference>